<proteinExistence type="inferred from homology"/>
<comment type="similarity">
    <text evidence="10">Belongs to the DPH1/DPH2 family.</text>
</comment>
<evidence type="ECO:0000256" key="3">
    <source>
        <dbReference type="ARBA" id="ARBA00012221"/>
    </source>
</evidence>
<dbReference type="AlphaFoldDB" id="A0A650CJE3"/>
<evidence type="ECO:0000313" key="12">
    <source>
        <dbReference type="EMBL" id="QGR17893.1"/>
    </source>
</evidence>
<dbReference type="RefSeq" id="WP_156015361.1">
    <property type="nucleotide sequence ID" value="NZ_CP045484.1"/>
</dbReference>
<dbReference type="NCBIfam" id="TIGR00322">
    <property type="entry name" value="diphth2_R"/>
    <property type="match status" value="1"/>
</dbReference>
<comment type="cofactor">
    <cofactor evidence="1 10">
        <name>[4Fe-4S] cluster</name>
        <dbReference type="ChEBI" id="CHEBI:49883"/>
    </cofactor>
</comment>
<dbReference type="EC" id="2.5.1.108" evidence="3 10"/>
<dbReference type="GeneID" id="42802067"/>
<dbReference type="OrthoDB" id="314at2157"/>
<evidence type="ECO:0000256" key="1">
    <source>
        <dbReference type="ARBA" id="ARBA00001966"/>
    </source>
</evidence>
<dbReference type="InterPro" id="IPR035435">
    <property type="entry name" value="DPH1/DPH2_euk_archaea"/>
</dbReference>
<dbReference type="NCBIfam" id="TIGR03682">
    <property type="entry name" value="arCOG04112"/>
    <property type="match status" value="1"/>
</dbReference>
<dbReference type="PANTHER" id="PTHR10762:SF1">
    <property type="entry name" value="2-(3-AMINO-3-CARBOXYPROPYL)HISTIDINE SYNTHASE SUBUNIT 1"/>
    <property type="match status" value="1"/>
</dbReference>
<evidence type="ECO:0000256" key="5">
    <source>
        <dbReference type="ARBA" id="ARBA00022691"/>
    </source>
</evidence>
<keyword evidence="8 10" id="KW-0411">Iron-sulfur</keyword>
<dbReference type="PIRSF" id="PIRSF004967">
    <property type="entry name" value="DPH1"/>
    <property type="match status" value="1"/>
</dbReference>
<dbReference type="GO" id="GO:0046872">
    <property type="term" value="F:metal ion binding"/>
    <property type="evidence" value="ECO:0007669"/>
    <property type="project" value="UniProtKB-KW"/>
</dbReference>
<sequence length="332" mass="37982">MSYNFQEEYIADEIKKRNAKKVILQFPEGLKIFSTLVIEKLKEFLPDVEFIVSADPNWGACDIAEDEAKNIGADLIIHFGHTPYTWYYPKFPTLFVPVESNLDISDEQINEVINFGKKYEAKTISLTATVQHIKLIRKISLKLSDYFDVKIGKPSSIFMFDGQILGCDYKAATSVDADLYINISGGIFHAIGVGLATGKPIVKIDPYTGRVEDLSKEVYKILKIRYAKIMEAIDKRNWGIIQGTMNGQNRPLMVKYFEKKLKEKGYNVYVFLNRVLTKDVLRNLSPSLDVFLVTSCPRLPIDDLYDFEKPVLTPGEAKMIILNNFDKYIFPW</sequence>
<dbReference type="FunFam" id="3.40.50.11840:FF:000003">
    <property type="entry name" value="2-(3-amino-3-carboxypropyl)histidine synthase subunit 1"/>
    <property type="match status" value="1"/>
</dbReference>
<dbReference type="UniPathway" id="UPA00559"/>
<comment type="pathway">
    <text evidence="2 10">Protein modification; peptidyl-diphthamide biosynthesis.</text>
</comment>
<evidence type="ECO:0000256" key="6">
    <source>
        <dbReference type="ARBA" id="ARBA00022723"/>
    </source>
</evidence>
<keyword evidence="6 10" id="KW-0479">Metal-binding</keyword>
<comment type="function">
    <text evidence="10">Catalyzes the first step of diphthamide biosynthesis, i.e. the transfer of the 3-amino-3-carboxypropyl group from S-adenosyl-L-methionine (SAM) to the C2 position of the imidazole ring of the target histidine residue in translation elongation factor 2 (EF-2).</text>
</comment>
<organism evidence="12 13">
    <name type="scientific">Sulfurisphaera ohwakuensis</name>
    <dbReference type="NCBI Taxonomy" id="69656"/>
    <lineage>
        <taxon>Archaea</taxon>
        <taxon>Thermoproteota</taxon>
        <taxon>Thermoprotei</taxon>
        <taxon>Sulfolobales</taxon>
        <taxon>Sulfolobaceae</taxon>
        <taxon>Sulfurisphaera</taxon>
    </lineage>
</organism>
<protein>
    <recommendedName>
        <fullName evidence="3 10">2-(3-amino-3-carboxypropyl)histidine synthase</fullName>
        <ecNumber evidence="3 10">2.5.1.108</ecNumber>
    </recommendedName>
</protein>
<dbReference type="GO" id="GO:0017183">
    <property type="term" value="P:protein histidyl modification to diphthamide"/>
    <property type="evidence" value="ECO:0007669"/>
    <property type="project" value="UniProtKB-UniRule"/>
</dbReference>
<dbReference type="Gene3D" id="3.40.50.11840">
    <property type="entry name" value="Diphthamide synthesis DPH1/DPH2 domain 1"/>
    <property type="match status" value="1"/>
</dbReference>
<evidence type="ECO:0000256" key="4">
    <source>
        <dbReference type="ARBA" id="ARBA00022679"/>
    </source>
</evidence>
<keyword evidence="4 10" id="KW-0808">Transferase</keyword>
<evidence type="ECO:0000313" key="11">
    <source>
        <dbReference type="EMBL" id="MBB5254013.1"/>
    </source>
</evidence>
<evidence type="ECO:0000256" key="10">
    <source>
        <dbReference type="PIRNR" id="PIRNR004967"/>
    </source>
</evidence>
<comment type="catalytic activity">
    <reaction evidence="9 10">
        <text>L-histidyl-[translation elongation factor 2] + S-adenosyl-L-methionine = 2-[(3S)-amino-3-carboxypropyl]-L-histidyl-[translation elongation factor 2] + S-methyl-5'-thioadenosine + H(+)</text>
        <dbReference type="Rhea" id="RHEA:36783"/>
        <dbReference type="Rhea" id="RHEA-COMP:9748"/>
        <dbReference type="Rhea" id="RHEA-COMP:9749"/>
        <dbReference type="ChEBI" id="CHEBI:15378"/>
        <dbReference type="ChEBI" id="CHEBI:17509"/>
        <dbReference type="ChEBI" id="CHEBI:29979"/>
        <dbReference type="ChEBI" id="CHEBI:59789"/>
        <dbReference type="ChEBI" id="CHEBI:73995"/>
        <dbReference type="EC" id="2.5.1.108"/>
    </reaction>
</comment>
<accession>A0A650CJE3</accession>
<reference evidence="11 14" key="2">
    <citation type="submission" date="2020-08" db="EMBL/GenBank/DDBJ databases">
        <title>Genomic Encyclopedia of Type Strains, Phase IV (KMG-IV): sequencing the most valuable type-strain genomes for metagenomic binning, comparative biology and taxonomic classification.</title>
        <authorList>
            <person name="Goeker M."/>
        </authorList>
    </citation>
    <scope>NUCLEOTIDE SEQUENCE [LARGE SCALE GENOMIC DNA]</scope>
    <source>
        <strain evidence="11 14">DSM 12421</strain>
    </source>
</reference>
<dbReference type="PANTHER" id="PTHR10762">
    <property type="entry name" value="DIPHTHAMIDE BIOSYNTHESIS PROTEIN"/>
    <property type="match status" value="1"/>
</dbReference>
<dbReference type="InterPro" id="IPR042265">
    <property type="entry name" value="DPH1/DPH2_3"/>
</dbReference>
<dbReference type="Gene3D" id="3.40.50.11860">
    <property type="entry name" value="Diphthamide synthesis DPH1/DPH2 domain 3"/>
    <property type="match status" value="1"/>
</dbReference>
<dbReference type="EMBL" id="CP045484">
    <property type="protein sequence ID" value="QGR17893.1"/>
    <property type="molecule type" value="Genomic_DNA"/>
</dbReference>
<keyword evidence="7 10" id="KW-0408">Iron</keyword>
<evidence type="ECO:0000256" key="9">
    <source>
        <dbReference type="ARBA" id="ARBA00048403"/>
    </source>
</evidence>
<keyword evidence="13" id="KW-1185">Reference proteome</keyword>
<dbReference type="InterPro" id="IPR022428">
    <property type="entry name" value="Dph2_arc"/>
</dbReference>
<dbReference type="GO" id="GO:0051539">
    <property type="term" value="F:4 iron, 4 sulfur cluster binding"/>
    <property type="evidence" value="ECO:0007669"/>
    <property type="project" value="UniProtKB-UniRule"/>
</dbReference>
<dbReference type="InterPro" id="IPR016435">
    <property type="entry name" value="DPH1/DPH2"/>
</dbReference>
<keyword evidence="5 10" id="KW-0949">S-adenosyl-L-methionine</keyword>
<dbReference type="SFLD" id="SFLDS00032">
    <property type="entry name" value="Radical_SAM_3-amino-3-carboxyp"/>
    <property type="match status" value="1"/>
</dbReference>
<evidence type="ECO:0000256" key="2">
    <source>
        <dbReference type="ARBA" id="ARBA00005156"/>
    </source>
</evidence>
<dbReference type="Gene3D" id="3.40.50.11850">
    <property type="entry name" value="Diphthamide synthesis DPH1/DPH2 domain 2"/>
    <property type="match status" value="1"/>
</dbReference>
<keyword evidence="10" id="KW-0004">4Fe-4S</keyword>
<dbReference type="EMBL" id="JACHFY010000009">
    <property type="protein sequence ID" value="MBB5254013.1"/>
    <property type="molecule type" value="Genomic_DNA"/>
</dbReference>
<dbReference type="InterPro" id="IPR042264">
    <property type="entry name" value="DPH1/DPH2_2"/>
</dbReference>
<evidence type="ECO:0000256" key="7">
    <source>
        <dbReference type="ARBA" id="ARBA00023004"/>
    </source>
</evidence>
<dbReference type="Proteomes" id="UP000427373">
    <property type="component" value="Chromosome"/>
</dbReference>
<dbReference type="KEGG" id="soh:D1869_12445"/>
<evidence type="ECO:0000313" key="14">
    <source>
        <dbReference type="Proteomes" id="UP000582213"/>
    </source>
</evidence>
<dbReference type="InterPro" id="IPR042263">
    <property type="entry name" value="DPH1/DPH2_1"/>
</dbReference>
<evidence type="ECO:0000256" key="8">
    <source>
        <dbReference type="ARBA" id="ARBA00023014"/>
    </source>
</evidence>
<reference evidence="12 13" key="1">
    <citation type="submission" date="2019-10" db="EMBL/GenBank/DDBJ databases">
        <title>Genome Sequences from Six Type Strain Members of the Archaeal Family Sulfolobaceae: Acidianus ambivalens, Acidianus infernus, Metallosphaera prunae, Stygiolobus azoricus, Sulfolobus metallicus, and Sulfurisphaera ohwakuensis.</title>
        <authorList>
            <person name="Counts J.A."/>
            <person name="Kelly R.M."/>
        </authorList>
    </citation>
    <scope>NUCLEOTIDE SEQUENCE [LARGE SCALE GENOMIC DNA]</scope>
    <source>
        <strain evidence="12 13">TA-1</strain>
    </source>
</reference>
<gene>
    <name evidence="12" type="primary">dph2</name>
    <name evidence="12" type="ORF">D1869_12445</name>
    <name evidence="11" type="ORF">HNQ62_001784</name>
</gene>
<evidence type="ECO:0000313" key="13">
    <source>
        <dbReference type="Proteomes" id="UP000427373"/>
    </source>
</evidence>
<dbReference type="Proteomes" id="UP000582213">
    <property type="component" value="Unassembled WGS sequence"/>
</dbReference>
<dbReference type="GO" id="GO:0090560">
    <property type="term" value="F:2-(3-amino-3-carboxypropyl)histidine synthase activity"/>
    <property type="evidence" value="ECO:0007669"/>
    <property type="project" value="UniProtKB-UniRule"/>
</dbReference>
<name>A0A650CJE3_SULOH</name>
<dbReference type="Pfam" id="PF01866">
    <property type="entry name" value="Diphthamide_syn"/>
    <property type="match status" value="1"/>
</dbReference>